<feature type="transmembrane region" description="Helical" evidence="1">
    <location>
        <begin position="172"/>
        <end position="204"/>
    </location>
</feature>
<keyword evidence="1" id="KW-0812">Transmembrane</keyword>
<feature type="transmembrane region" description="Helical" evidence="1">
    <location>
        <begin position="323"/>
        <end position="346"/>
    </location>
</feature>
<keyword evidence="1" id="KW-0472">Membrane</keyword>
<keyword evidence="1" id="KW-1133">Transmembrane helix</keyword>
<reference evidence="2 3" key="1">
    <citation type="submission" date="2022-06" db="EMBL/GenBank/DDBJ databases">
        <title>Runella sp. S5 genome sequencing.</title>
        <authorList>
            <person name="Park S."/>
        </authorList>
    </citation>
    <scope>NUCLEOTIDE SEQUENCE [LARGE SCALE GENOMIC DNA]</scope>
    <source>
        <strain evidence="2 3">S5</strain>
    </source>
</reference>
<feature type="transmembrane region" description="Helical" evidence="1">
    <location>
        <begin position="216"/>
        <end position="239"/>
    </location>
</feature>
<feature type="transmembrane region" description="Helical" evidence="1">
    <location>
        <begin position="119"/>
        <end position="137"/>
    </location>
</feature>
<feature type="transmembrane region" description="Helical" evidence="1">
    <location>
        <begin position="9"/>
        <end position="29"/>
    </location>
</feature>
<evidence type="ECO:0000313" key="3">
    <source>
        <dbReference type="Proteomes" id="UP001204772"/>
    </source>
</evidence>
<dbReference type="EMBL" id="JAMZEL010000001">
    <property type="protein sequence ID" value="MCP1381212.1"/>
    <property type="molecule type" value="Genomic_DNA"/>
</dbReference>
<evidence type="ECO:0008006" key="4">
    <source>
        <dbReference type="Google" id="ProtNLM"/>
    </source>
</evidence>
<protein>
    <recommendedName>
        <fullName evidence="4">Dolichyl-phosphate-mannose-protein mannosyltransferase</fullName>
    </recommendedName>
</protein>
<feature type="transmembrane region" description="Helical" evidence="1">
    <location>
        <begin position="259"/>
        <end position="279"/>
    </location>
</feature>
<feature type="transmembrane region" description="Helical" evidence="1">
    <location>
        <begin position="291"/>
        <end position="311"/>
    </location>
</feature>
<evidence type="ECO:0000313" key="2">
    <source>
        <dbReference type="EMBL" id="MCP1381212.1"/>
    </source>
</evidence>
<sequence>MKLSNNKSYILFFIGAYVIFFLAISRNLFTPYLWYDEAGQFWIAKGLNHDSEPMTPEKGVLEVIENNKYYNLDPGGFGILLHYWTFISNHHVWLRMLPFFFFIGVVISFIYLSFVWTRNINVAILMGFIPILSPKLLYMAFEIRAYSMECLGTVIGIIALENLNTRITYRKLLLWSCVFSFFMTSRYSEILILYIVSIYVLYLITKSELTLAQKVLSILLYSLPLLVTLAYVYFFALVFQNNDLLELYYLPYLSKDISILVEPQNILALLCIALLIRLFYQKHKYPLIEKYQSLVFVTVLSNILFIILSFLGKHPWSLSNFRCISLIMLFTICFVSFCGEVILKVFEKSTDIAYNLSYVMVFFSFYSTSDNLFIRNRLTYNVFYNKYIYDNFTVLNTSKYDKIFVEYGEGPFIKYLYEYGKLSAQKKKVYPNKFTFQKGTVHSIGREVKKFTDVTINKLLEFDLIIMPSEAIRSRCPECRYKLVHGTKNFFERY</sequence>
<proteinExistence type="predicted"/>
<evidence type="ECO:0000256" key="1">
    <source>
        <dbReference type="SAM" id="Phobius"/>
    </source>
</evidence>
<keyword evidence="3" id="KW-1185">Reference proteome</keyword>
<organism evidence="2 3">
    <name type="scientific">Runella salmonicolor</name>
    <dbReference type="NCBI Taxonomy" id="2950278"/>
    <lineage>
        <taxon>Bacteria</taxon>
        <taxon>Pseudomonadati</taxon>
        <taxon>Bacteroidota</taxon>
        <taxon>Cytophagia</taxon>
        <taxon>Cytophagales</taxon>
        <taxon>Spirosomataceae</taxon>
        <taxon>Runella</taxon>
    </lineage>
</organism>
<name>A0ABT1FL12_9BACT</name>
<feature type="transmembrane region" description="Helical" evidence="1">
    <location>
        <begin position="352"/>
        <end position="368"/>
    </location>
</feature>
<accession>A0ABT1FL12</accession>
<dbReference type="Proteomes" id="UP001204772">
    <property type="component" value="Unassembled WGS sequence"/>
</dbReference>
<comment type="caution">
    <text evidence="2">The sequence shown here is derived from an EMBL/GenBank/DDBJ whole genome shotgun (WGS) entry which is preliminary data.</text>
</comment>
<feature type="transmembrane region" description="Helical" evidence="1">
    <location>
        <begin position="92"/>
        <end position="112"/>
    </location>
</feature>
<dbReference type="RefSeq" id="WP_253524545.1">
    <property type="nucleotide sequence ID" value="NZ_JAMZEL010000001.1"/>
</dbReference>
<gene>
    <name evidence="2" type="ORF">NCI00_02200</name>
</gene>